<dbReference type="InParanoid" id="A0A059B3K5"/>
<dbReference type="EMBL" id="KK198760">
    <property type="protein sequence ID" value="KCW60604.1"/>
    <property type="molecule type" value="Genomic_DNA"/>
</dbReference>
<dbReference type="Gramene" id="KCW60604">
    <property type="protein sequence ID" value="KCW60604"/>
    <property type="gene ID" value="EUGRSUZ_H03331"/>
</dbReference>
<reference evidence="1" key="1">
    <citation type="submission" date="2013-07" db="EMBL/GenBank/DDBJ databases">
        <title>The genome of Eucalyptus grandis.</title>
        <authorList>
            <person name="Schmutz J."/>
            <person name="Hayes R."/>
            <person name="Myburg A."/>
            <person name="Tuskan G."/>
            <person name="Grattapaglia D."/>
            <person name="Rokhsar D.S."/>
        </authorList>
    </citation>
    <scope>NUCLEOTIDE SEQUENCE</scope>
    <source>
        <tissue evidence="1">Leaf extractions</tissue>
    </source>
</reference>
<accession>A0A059B3K5</accession>
<proteinExistence type="predicted"/>
<name>A0A059B3K5_EUCGR</name>
<protein>
    <submittedName>
        <fullName evidence="1">Uncharacterized protein</fullName>
    </submittedName>
</protein>
<dbReference type="GO" id="GO:0008195">
    <property type="term" value="F:phosphatidate phosphatase activity"/>
    <property type="evidence" value="ECO:0000318"/>
    <property type="project" value="GO_Central"/>
</dbReference>
<dbReference type="GO" id="GO:0006651">
    <property type="term" value="P:diacylglycerol biosynthetic process"/>
    <property type="evidence" value="ECO:0000318"/>
    <property type="project" value="GO_Central"/>
</dbReference>
<dbReference type="STRING" id="71139.A0A059B3K5"/>
<sequence length="118" mass="12512">MAETMRAASFGSGGGGSGEDIMILEQEGFIDGSAGFVAGGLESNLNHLSKWLVAGVFGAIILLRHDAESRWAPMGSDVNSILSVVLKQILNQERPVSTPLFHSFSERPAISNASSNFF</sequence>
<dbReference type="GO" id="GO:0009507">
    <property type="term" value="C:chloroplast"/>
    <property type="evidence" value="ECO:0000318"/>
    <property type="project" value="GO_Central"/>
</dbReference>
<dbReference type="AlphaFoldDB" id="A0A059B3K5"/>
<evidence type="ECO:0000313" key="1">
    <source>
        <dbReference type="EMBL" id="KCW60604.1"/>
    </source>
</evidence>
<organism evidence="1">
    <name type="scientific">Eucalyptus grandis</name>
    <name type="common">Flooded gum</name>
    <dbReference type="NCBI Taxonomy" id="71139"/>
    <lineage>
        <taxon>Eukaryota</taxon>
        <taxon>Viridiplantae</taxon>
        <taxon>Streptophyta</taxon>
        <taxon>Embryophyta</taxon>
        <taxon>Tracheophyta</taxon>
        <taxon>Spermatophyta</taxon>
        <taxon>Magnoliopsida</taxon>
        <taxon>eudicotyledons</taxon>
        <taxon>Gunneridae</taxon>
        <taxon>Pentapetalae</taxon>
        <taxon>rosids</taxon>
        <taxon>malvids</taxon>
        <taxon>Myrtales</taxon>
        <taxon>Myrtaceae</taxon>
        <taxon>Myrtoideae</taxon>
        <taxon>Eucalypteae</taxon>
        <taxon>Eucalyptus</taxon>
    </lineage>
</organism>
<gene>
    <name evidence="1" type="ORF">EUGRSUZ_H03331</name>
</gene>